<evidence type="ECO:0000256" key="1">
    <source>
        <dbReference type="SAM" id="SignalP"/>
    </source>
</evidence>
<name>V5ICQ0_IXORI</name>
<keyword evidence="2" id="KW-0378">Hydrolase</keyword>
<keyword evidence="2" id="KW-0482">Metalloprotease</keyword>
<dbReference type="EMBL" id="GANP01013302">
    <property type="protein sequence ID" value="JAB71166.1"/>
    <property type="molecule type" value="mRNA"/>
</dbReference>
<reference evidence="2" key="1">
    <citation type="journal article" date="2015" name="Sci. Rep.">
        <title>Tissue- and time-dependent transcription in Ixodes ricinus salivary glands and midguts when blood feeding on the vertebrate host.</title>
        <authorList>
            <person name="Kotsyfakis M."/>
            <person name="Schwarz A."/>
            <person name="Erhart J."/>
            <person name="Ribeiro J.M."/>
        </authorList>
    </citation>
    <scope>NUCLEOTIDE SEQUENCE</scope>
    <source>
        <tissue evidence="2">Salivary gland and midgut</tissue>
    </source>
</reference>
<organism evidence="2">
    <name type="scientific">Ixodes ricinus</name>
    <name type="common">Common tick</name>
    <name type="synonym">Acarus ricinus</name>
    <dbReference type="NCBI Taxonomy" id="34613"/>
    <lineage>
        <taxon>Eukaryota</taxon>
        <taxon>Metazoa</taxon>
        <taxon>Ecdysozoa</taxon>
        <taxon>Arthropoda</taxon>
        <taxon>Chelicerata</taxon>
        <taxon>Arachnida</taxon>
        <taxon>Acari</taxon>
        <taxon>Parasitiformes</taxon>
        <taxon>Ixodida</taxon>
        <taxon>Ixodoidea</taxon>
        <taxon>Ixodidae</taxon>
        <taxon>Ixodinae</taxon>
        <taxon>Ixodes</taxon>
    </lineage>
</organism>
<feature type="signal peptide" evidence="1">
    <location>
        <begin position="1"/>
        <end position="21"/>
    </location>
</feature>
<keyword evidence="2" id="KW-0645">Protease</keyword>
<proteinExistence type="evidence at transcript level"/>
<feature type="chain" id="PRO_5004738663" evidence="1">
    <location>
        <begin position="22"/>
        <end position="129"/>
    </location>
</feature>
<keyword evidence="1" id="KW-0732">Signal</keyword>
<dbReference type="GO" id="GO:0008237">
    <property type="term" value="F:metallopeptidase activity"/>
    <property type="evidence" value="ECO:0007669"/>
    <property type="project" value="UniProtKB-KW"/>
</dbReference>
<sequence>MSVYFWSSVLICAMVAESLWAGPSTEYVVYPRFLQARGMNGTKLLQINEKITLHLEKSSVLAENLVVSTLNGNKQVDTLVDGREVEKDIYQDQSQMAAVSVTKKAETVEVRGSLGHTLRIAPLPLMGTL</sequence>
<accession>V5ICQ0</accession>
<dbReference type="GO" id="GO:0006508">
    <property type="term" value="P:proteolysis"/>
    <property type="evidence" value="ECO:0007669"/>
    <property type="project" value="UniProtKB-KW"/>
</dbReference>
<dbReference type="AlphaFoldDB" id="V5ICQ0"/>
<protein>
    <submittedName>
        <fullName evidence="2">Putative tick metalloprotease</fullName>
    </submittedName>
</protein>
<evidence type="ECO:0000313" key="2">
    <source>
        <dbReference type="EMBL" id="JAB71166.1"/>
    </source>
</evidence>